<dbReference type="PANTHER" id="PTHR17616:SF12">
    <property type="entry name" value="WW DOMAIN-CONTAINING OXIDOREDUCTASE"/>
    <property type="match status" value="1"/>
</dbReference>
<dbReference type="EMBL" id="CAJPEV010001352">
    <property type="protein sequence ID" value="CAG0892197.1"/>
    <property type="molecule type" value="Genomic_DNA"/>
</dbReference>
<feature type="domain" description="WW" evidence="6">
    <location>
        <begin position="20"/>
        <end position="53"/>
    </location>
</feature>
<keyword evidence="8" id="KW-1185">Reference proteome</keyword>
<feature type="domain" description="WW" evidence="6">
    <location>
        <begin position="61"/>
        <end position="94"/>
    </location>
</feature>
<sequence>MIPQVPSGEGAPDFDSDSEDELPPGWEERATPQGQVFYVNHVDKSTQWTHPRTGKRKKVAGELPFGWKEQVEPDGTILFIDTVNNKTTYSDPRLAFAVELKDDKNDIRQRFDSFSTAMQVGLGCLGFHRTLLGLKAY</sequence>
<dbReference type="SMART" id="SM00456">
    <property type="entry name" value="WW"/>
    <property type="match status" value="2"/>
</dbReference>
<protein>
    <recommendedName>
        <fullName evidence="6">WW domain-containing protein</fullName>
    </recommendedName>
</protein>
<dbReference type="GO" id="GO:0003713">
    <property type="term" value="F:transcription coactivator activity"/>
    <property type="evidence" value="ECO:0007669"/>
    <property type="project" value="TreeGrafter"/>
</dbReference>
<dbReference type="SUPFAM" id="SSF51045">
    <property type="entry name" value="WW domain"/>
    <property type="match status" value="2"/>
</dbReference>
<keyword evidence="3" id="KW-0963">Cytoplasm</keyword>
<comment type="subcellular location">
    <subcellularLocation>
        <location evidence="2">Cytoplasm</location>
    </subcellularLocation>
    <subcellularLocation>
        <location evidence="1">Nucleus</location>
    </subcellularLocation>
</comment>
<dbReference type="InterPro" id="IPR036020">
    <property type="entry name" value="WW_dom_sf"/>
</dbReference>
<dbReference type="InterPro" id="IPR001202">
    <property type="entry name" value="WW_dom"/>
</dbReference>
<evidence type="ECO:0000259" key="6">
    <source>
        <dbReference type="PROSITE" id="PS50020"/>
    </source>
</evidence>
<dbReference type="EMBL" id="LR900869">
    <property type="protein sequence ID" value="CAD7247141.1"/>
    <property type="molecule type" value="Genomic_DNA"/>
</dbReference>
<keyword evidence="4" id="KW-0539">Nucleus</keyword>
<dbReference type="AlphaFoldDB" id="A0A7R8XCP4"/>
<dbReference type="PROSITE" id="PS01159">
    <property type="entry name" value="WW_DOMAIN_1"/>
    <property type="match status" value="1"/>
</dbReference>
<dbReference type="OrthoDB" id="9989144at2759"/>
<dbReference type="InterPro" id="IPR051583">
    <property type="entry name" value="YAP1"/>
</dbReference>
<evidence type="ECO:0000256" key="3">
    <source>
        <dbReference type="ARBA" id="ARBA00022490"/>
    </source>
</evidence>
<evidence type="ECO:0000313" key="8">
    <source>
        <dbReference type="Proteomes" id="UP000677054"/>
    </source>
</evidence>
<name>A0A7R8XCP4_9CRUS</name>
<dbReference type="GO" id="GO:0045944">
    <property type="term" value="P:positive regulation of transcription by RNA polymerase II"/>
    <property type="evidence" value="ECO:0007669"/>
    <property type="project" value="TreeGrafter"/>
</dbReference>
<dbReference type="CDD" id="cd00201">
    <property type="entry name" value="WW"/>
    <property type="match status" value="2"/>
</dbReference>
<feature type="compositionally biased region" description="Acidic residues" evidence="5">
    <location>
        <begin position="12"/>
        <end position="22"/>
    </location>
</feature>
<dbReference type="PROSITE" id="PS50020">
    <property type="entry name" value="WW_DOMAIN_2"/>
    <property type="match status" value="2"/>
</dbReference>
<dbReference type="Gene3D" id="2.20.70.10">
    <property type="match status" value="2"/>
</dbReference>
<proteinExistence type="predicted"/>
<dbReference type="Proteomes" id="UP000677054">
    <property type="component" value="Unassembled WGS sequence"/>
</dbReference>
<dbReference type="GO" id="GO:0005737">
    <property type="term" value="C:cytoplasm"/>
    <property type="evidence" value="ECO:0007669"/>
    <property type="project" value="UniProtKB-SubCell"/>
</dbReference>
<dbReference type="GO" id="GO:0005634">
    <property type="term" value="C:nucleus"/>
    <property type="evidence" value="ECO:0007669"/>
    <property type="project" value="UniProtKB-SubCell"/>
</dbReference>
<evidence type="ECO:0000256" key="5">
    <source>
        <dbReference type="SAM" id="MobiDB-lite"/>
    </source>
</evidence>
<gene>
    <name evidence="7" type="ORF">DSTB1V02_LOCUS6975</name>
</gene>
<dbReference type="GO" id="GO:0035329">
    <property type="term" value="P:hippo signaling"/>
    <property type="evidence" value="ECO:0007669"/>
    <property type="project" value="TreeGrafter"/>
</dbReference>
<evidence type="ECO:0000256" key="1">
    <source>
        <dbReference type="ARBA" id="ARBA00004123"/>
    </source>
</evidence>
<dbReference type="Pfam" id="PF00397">
    <property type="entry name" value="WW"/>
    <property type="match status" value="1"/>
</dbReference>
<organism evidence="7">
    <name type="scientific">Darwinula stevensoni</name>
    <dbReference type="NCBI Taxonomy" id="69355"/>
    <lineage>
        <taxon>Eukaryota</taxon>
        <taxon>Metazoa</taxon>
        <taxon>Ecdysozoa</taxon>
        <taxon>Arthropoda</taxon>
        <taxon>Crustacea</taxon>
        <taxon>Oligostraca</taxon>
        <taxon>Ostracoda</taxon>
        <taxon>Podocopa</taxon>
        <taxon>Podocopida</taxon>
        <taxon>Darwinulocopina</taxon>
        <taxon>Darwinuloidea</taxon>
        <taxon>Darwinulidae</taxon>
        <taxon>Darwinula</taxon>
    </lineage>
</organism>
<reference evidence="7" key="1">
    <citation type="submission" date="2020-11" db="EMBL/GenBank/DDBJ databases">
        <authorList>
            <person name="Tran Van P."/>
        </authorList>
    </citation>
    <scope>NUCLEOTIDE SEQUENCE</scope>
</reference>
<evidence type="ECO:0000313" key="7">
    <source>
        <dbReference type="EMBL" id="CAD7247141.1"/>
    </source>
</evidence>
<evidence type="ECO:0000256" key="2">
    <source>
        <dbReference type="ARBA" id="ARBA00004496"/>
    </source>
</evidence>
<evidence type="ECO:0000256" key="4">
    <source>
        <dbReference type="ARBA" id="ARBA00023242"/>
    </source>
</evidence>
<dbReference type="PANTHER" id="PTHR17616">
    <property type="entry name" value="YES-ASSOCIATED PROTEIN YAP1 FAMILY MEMBER"/>
    <property type="match status" value="1"/>
</dbReference>
<feature type="region of interest" description="Disordered" evidence="5">
    <location>
        <begin position="1"/>
        <end position="33"/>
    </location>
</feature>
<accession>A0A7R8XCP4</accession>